<evidence type="ECO:0000256" key="1">
    <source>
        <dbReference type="SAM" id="MobiDB-lite"/>
    </source>
</evidence>
<name>A0AAE0G1C5_9CHLO</name>
<dbReference type="Gene3D" id="1.10.443.10">
    <property type="entry name" value="Intergrase catalytic core"/>
    <property type="match status" value="1"/>
</dbReference>
<dbReference type="GO" id="GO:0003677">
    <property type="term" value="F:DNA binding"/>
    <property type="evidence" value="ECO:0007669"/>
    <property type="project" value="InterPro"/>
</dbReference>
<reference evidence="2 3" key="1">
    <citation type="journal article" date="2015" name="Genome Biol. Evol.">
        <title>Comparative Genomics of a Bacterivorous Green Alga Reveals Evolutionary Causalities and Consequences of Phago-Mixotrophic Mode of Nutrition.</title>
        <authorList>
            <person name="Burns J.A."/>
            <person name="Paasch A."/>
            <person name="Narechania A."/>
            <person name="Kim E."/>
        </authorList>
    </citation>
    <scope>NUCLEOTIDE SEQUENCE [LARGE SCALE GENOMIC DNA]</scope>
    <source>
        <strain evidence="2 3">PLY_AMNH</strain>
    </source>
</reference>
<dbReference type="Proteomes" id="UP001190700">
    <property type="component" value="Unassembled WGS sequence"/>
</dbReference>
<dbReference type="InterPro" id="IPR052925">
    <property type="entry name" value="Phage_Integrase-like_Recomb"/>
</dbReference>
<dbReference type="PANTHER" id="PTHR34605">
    <property type="entry name" value="PHAGE_INTEGRASE DOMAIN-CONTAINING PROTEIN"/>
    <property type="match status" value="1"/>
</dbReference>
<keyword evidence="3" id="KW-1185">Reference proteome</keyword>
<comment type="caution">
    <text evidence="2">The sequence shown here is derived from an EMBL/GenBank/DDBJ whole genome shotgun (WGS) entry which is preliminary data.</text>
</comment>
<evidence type="ECO:0000313" key="3">
    <source>
        <dbReference type="Proteomes" id="UP001190700"/>
    </source>
</evidence>
<dbReference type="EMBL" id="LGRX02010788">
    <property type="protein sequence ID" value="KAK3269710.1"/>
    <property type="molecule type" value="Genomic_DNA"/>
</dbReference>
<dbReference type="GO" id="GO:0006310">
    <property type="term" value="P:DNA recombination"/>
    <property type="evidence" value="ECO:0007669"/>
    <property type="project" value="InterPro"/>
</dbReference>
<dbReference type="AlphaFoldDB" id="A0AAE0G1C5"/>
<gene>
    <name evidence="2" type="ORF">CYMTET_21854</name>
</gene>
<protein>
    <submittedName>
        <fullName evidence="2">Uncharacterized protein</fullName>
    </submittedName>
</protein>
<sequence length="269" mass="29700">MDRADTYSVVKTASGAIHAVHDVALVPKDQNPTKTELCKAVREQARRKFGLGVKNRKAAMPVVLLATGIRMYHTDSKGRFSIIRLTVACMGSVMWAGCLRYSDMKMIWVGAMRFYPTHMVFLLTSRKNDQYCEGDVVYVARGRKHFCPVDLSERLIGAGQLSGSVNLFQGWDGRKAVRDPQVPLNGRHMDYHACRREVIRMVAAGKTEAETMAVFGTQSMRSGGATVVAQKVSFAEFMRHPAWALDDPGSSHEVHPAVHRAKGGSDSSS</sequence>
<accession>A0AAE0G1C5</accession>
<organism evidence="2 3">
    <name type="scientific">Cymbomonas tetramitiformis</name>
    <dbReference type="NCBI Taxonomy" id="36881"/>
    <lineage>
        <taxon>Eukaryota</taxon>
        <taxon>Viridiplantae</taxon>
        <taxon>Chlorophyta</taxon>
        <taxon>Pyramimonadophyceae</taxon>
        <taxon>Pyramimonadales</taxon>
        <taxon>Pyramimonadaceae</taxon>
        <taxon>Cymbomonas</taxon>
    </lineage>
</organism>
<proteinExistence type="predicted"/>
<evidence type="ECO:0000313" key="2">
    <source>
        <dbReference type="EMBL" id="KAK3269710.1"/>
    </source>
</evidence>
<dbReference type="GO" id="GO:0015074">
    <property type="term" value="P:DNA integration"/>
    <property type="evidence" value="ECO:0007669"/>
    <property type="project" value="InterPro"/>
</dbReference>
<dbReference type="InterPro" id="IPR013762">
    <property type="entry name" value="Integrase-like_cat_sf"/>
</dbReference>
<dbReference type="PANTHER" id="PTHR34605:SF4">
    <property type="entry name" value="DNA ADENINE METHYLTRANSFERASE"/>
    <property type="match status" value="1"/>
</dbReference>
<feature type="region of interest" description="Disordered" evidence="1">
    <location>
        <begin position="248"/>
        <end position="269"/>
    </location>
</feature>